<accession>A0AB33YZX7</accession>
<protein>
    <submittedName>
        <fullName evidence="13">Ring hydroxylating dioxygenase subunit alpha</fullName>
    </submittedName>
</protein>
<comment type="caution">
    <text evidence="13">The sequence shown here is derived from an EMBL/GenBank/DDBJ whole genome shotgun (WGS) entry which is preliminary data.</text>
</comment>
<keyword evidence="10" id="KW-0520">NAD</keyword>
<comment type="similarity">
    <text evidence="2">Belongs to the bacterial ring-hydroxylating dioxygenase alpha subunit family.</text>
</comment>
<name>A0AB33YZX7_9GAMM</name>
<dbReference type="Gene3D" id="3.90.380.10">
    <property type="entry name" value="Naphthalene 1,2-dioxygenase Alpha Subunit, Chain A, domain 1"/>
    <property type="match status" value="1"/>
</dbReference>
<dbReference type="Pfam" id="PF00355">
    <property type="entry name" value="Rieske"/>
    <property type="match status" value="1"/>
</dbReference>
<keyword evidence="8" id="KW-0408">Iron</keyword>
<dbReference type="PANTHER" id="PTHR43756:SF1">
    <property type="entry name" value="3-PHENYLPROPIONATE_CINNAMIC ACID DIOXYGENASE SUBUNIT ALPHA"/>
    <property type="match status" value="1"/>
</dbReference>
<sequence>MGKVDVSQLVDNTTGRQSRSIFHEQDIYEQEQERIFGKCWLFLAHESQIPDPGDYFRTFMGEDEVLVIRQKDQSVKAFLNTCTHRGNRVCKADKGNAKQFTCSYHGWSFAADGTLQSVPLEEDAYYNELDKSKFGLHPVCKVDSYKGLIFGNFDPESPTLDDYLGDMKWYLDVWLDAMPEGTELIGSTQKVEYPVNWKLPVENACGDGYHIGWAHAGVMTVATSMDIESLSLGNTKVDSSTAMAGGGMNGHSIISSLDGQSGYAFYPDPSLPVSYLEENRETVISRLGETRGKQFWGSQINMTIFPNVQMLPGLNWFRVYHPKGPGKMEMWTWAMVDKEMSDELKQTVLDNVCRTFGAAGMFDNDDGENFAACTSQNRGLQTRQKDVYTNMGLGKEYSHPEMPGVVSDGLVGEQNQRYFYRRWQEMMAAKDWSTVPNYNSLEEANATRGQN</sequence>
<dbReference type="InterPro" id="IPR015879">
    <property type="entry name" value="Ring_hydroxy_dOase_asu_C_dom"/>
</dbReference>
<evidence type="ECO:0000256" key="8">
    <source>
        <dbReference type="ARBA" id="ARBA00023004"/>
    </source>
</evidence>
<evidence type="ECO:0000256" key="4">
    <source>
        <dbReference type="ARBA" id="ARBA00022723"/>
    </source>
</evidence>
<dbReference type="PROSITE" id="PS00570">
    <property type="entry name" value="RING_HYDROXYL_ALPHA"/>
    <property type="match status" value="1"/>
</dbReference>
<keyword evidence="14" id="KW-1185">Reference proteome</keyword>
<dbReference type="InterPro" id="IPR036922">
    <property type="entry name" value="Rieske_2Fe-2S_sf"/>
</dbReference>
<keyword evidence="7" id="KW-0560">Oxidoreductase</keyword>
<keyword evidence="4" id="KW-0479">Metal-binding</keyword>
<dbReference type="Proteomes" id="UP000015462">
    <property type="component" value="Unassembled WGS sequence"/>
</dbReference>
<dbReference type="InterPro" id="IPR017941">
    <property type="entry name" value="Rieske_2Fe-2S"/>
</dbReference>
<dbReference type="InterPro" id="IPR015881">
    <property type="entry name" value="ARHD_Rieske_2Fe_2S"/>
</dbReference>
<evidence type="ECO:0000256" key="9">
    <source>
        <dbReference type="ARBA" id="ARBA00023014"/>
    </source>
</evidence>
<dbReference type="InterPro" id="IPR001663">
    <property type="entry name" value="Rng_hydr_dOase-A"/>
</dbReference>
<comment type="cofactor">
    <cofactor evidence="11">
        <name>[2Fe-2S] cluster</name>
        <dbReference type="ChEBI" id="CHEBI:190135"/>
    </cofactor>
</comment>
<evidence type="ECO:0000256" key="11">
    <source>
        <dbReference type="ARBA" id="ARBA00034078"/>
    </source>
</evidence>
<proteinExistence type="inferred from homology"/>
<keyword evidence="3" id="KW-0001">2Fe-2S</keyword>
<gene>
    <name evidence="13" type="ORF">L196_10124</name>
</gene>
<dbReference type="FunFam" id="2.102.10.10:FF:000004">
    <property type="entry name" value="3-phenylpropionate/cinnamic acid dioxygenase subunit alpha"/>
    <property type="match status" value="1"/>
</dbReference>
<dbReference type="PRINTS" id="PR00090">
    <property type="entry name" value="RNGDIOXGNASE"/>
</dbReference>
<evidence type="ECO:0000256" key="10">
    <source>
        <dbReference type="ARBA" id="ARBA00023027"/>
    </source>
</evidence>
<reference evidence="13 14" key="1">
    <citation type="journal article" date="2013" name="Genome Announc.">
        <title>Genome Sequence of the Pyrene- and Fluoranthene-Degrading Bacterium Cycloclasticus sp. Strain PY97M.</title>
        <authorList>
            <person name="Cui Z."/>
            <person name="Xu G."/>
            <person name="Li Q."/>
            <person name="Gao W."/>
            <person name="Zheng L."/>
        </authorList>
    </citation>
    <scope>NUCLEOTIDE SEQUENCE [LARGE SCALE GENOMIC DNA]</scope>
    <source>
        <strain evidence="13 14">PY97M</strain>
    </source>
</reference>
<dbReference type="GO" id="GO:0051213">
    <property type="term" value="F:dioxygenase activity"/>
    <property type="evidence" value="ECO:0007669"/>
    <property type="project" value="UniProtKB-KW"/>
</dbReference>
<dbReference type="SUPFAM" id="SSF50022">
    <property type="entry name" value="ISP domain"/>
    <property type="match status" value="1"/>
</dbReference>
<keyword evidence="5" id="KW-0058">Aromatic hydrocarbons catabolism</keyword>
<keyword evidence="6 13" id="KW-0223">Dioxygenase</keyword>
<evidence type="ECO:0000313" key="13">
    <source>
        <dbReference type="EMBL" id="EPD12469.1"/>
    </source>
</evidence>
<feature type="domain" description="Rieske" evidence="12">
    <location>
        <begin position="41"/>
        <end position="116"/>
    </location>
</feature>
<evidence type="ECO:0000256" key="1">
    <source>
        <dbReference type="ARBA" id="ARBA00005211"/>
    </source>
</evidence>
<keyword evidence="9" id="KW-0411">Iron-sulfur</keyword>
<evidence type="ECO:0000256" key="7">
    <source>
        <dbReference type="ARBA" id="ARBA00023002"/>
    </source>
</evidence>
<dbReference type="CDD" id="cd08881">
    <property type="entry name" value="RHO_alpha_C_NDO-like"/>
    <property type="match status" value="1"/>
</dbReference>
<dbReference type="PANTHER" id="PTHR43756">
    <property type="entry name" value="CHOLINE MONOOXYGENASE, CHLOROPLASTIC"/>
    <property type="match status" value="1"/>
</dbReference>
<dbReference type="SUPFAM" id="SSF55961">
    <property type="entry name" value="Bet v1-like"/>
    <property type="match status" value="1"/>
</dbReference>
<evidence type="ECO:0000313" key="14">
    <source>
        <dbReference type="Proteomes" id="UP000015462"/>
    </source>
</evidence>
<evidence type="ECO:0000256" key="6">
    <source>
        <dbReference type="ARBA" id="ARBA00022964"/>
    </source>
</evidence>
<dbReference type="InterPro" id="IPR043266">
    <property type="entry name" value="RHO_NdoB-like_C"/>
</dbReference>
<evidence type="ECO:0000256" key="5">
    <source>
        <dbReference type="ARBA" id="ARBA00022797"/>
    </source>
</evidence>
<organism evidence="13 14">
    <name type="scientific">Cycloclasticus pugetii</name>
    <dbReference type="NCBI Taxonomy" id="34068"/>
    <lineage>
        <taxon>Bacteria</taxon>
        <taxon>Pseudomonadati</taxon>
        <taxon>Pseudomonadota</taxon>
        <taxon>Gammaproteobacteria</taxon>
        <taxon>Thiotrichales</taxon>
        <taxon>Piscirickettsiaceae</taxon>
        <taxon>Cycloclasticus</taxon>
    </lineage>
</organism>
<dbReference type="GO" id="GO:0005506">
    <property type="term" value="F:iron ion binding"/>
    <property type="evidence" value="ECO:0007669"/>
    <property type="project" value="InterPro"/>
</dbReference>
<evidence type="ECO:0000256" key="2">
    <source>
        <dbReference type="ARBA" id="ARBA00008751"/>
    </source>
</evidence>
<dbReference type="AlphaFoldDB" id="A0AB33YZX7"/>
<comment type="pathway">
    <text evidence="1">Aromatic compound metabolism.</text>
</comment>
<dbReference type="Pfam" id="PF00848">
    <property type="entry name" value="Ring_hydroxyl_A"/>
    <property type="match status" value="1"/>
</dbReference>
<evidence type="ECO:0000256" key="3">
    <source>
        <dbReference type="ARBA" id="ARBA00022714"/>
    </source>
</evidence>
<dbReference type="RefSeq" id="WP_016390886.1">
    <property type="nucleotide sequence ID" value="NZ_KE646810.1"/>
</dbReference>
<dbReference type="Gene3D" id="2.102.10.10">
    <property type="entry name" value="Rieske [2Fe-2S] iron-sulphur domain"/>
    <property type="match status" value="1"/>
</dbReference>
<dbReference type="PROSITE" id="PS51296">
    <property type="entry name" value="RIESKE"/>
    <property type="match status" value="1"/>
</dbReference>
<dbReference type="EMBL" id="ASHL01000010">
    <property type="protein sequence ID" value="EPD12469.1"/>
    <property type="molecule type" value="Genomic_DNA"/>
</dbReference>
<dbReference type="GO" id="GO:0051537">
    <property type="term" value="F:2 iron, 2 sulfur cluster binding"/>
    <property type="evidence" value="ECO:0007669"/>
    <property type="project" value="UniProtKB-KW"/>
</dbReference>
<evidence type="ECO:0000259" key="12">
    <source>
        <dbReference type="PROSITE" id="PS51296"/>
    </source>
</evidence>